<dbReference type="EMBL" id="GBRH01252969">
    <property type="protein sequence ID" value="JAD44926.1"/>
    <property type="molecule type" value="Transcribed_RNA"/>
</dbReference>
<accession>A0A0A9A1G5</accession>
<reference evidence="1" key="1">
    <citation type="submission" date="2014-09" db="EMBL/GenBank/DDBJ databases">
        <authorList>
            <person name="Magalhaes I.L.F."/>
            <person name="Oliveira U."/>
            <person name="Santos F.R."/>
            <person name="Vidigal T.H.D.A."/>
            <person name="Brescovit A.D."/>
            <person name="Santos A.J."/>
        </authorList>
    </citation>
    <scope>NUCLEOTIDE SEQUENCE</scope>
    <source>
        <tissue evidence="1">Shoot tissue taken approximately 20 cm above the soil surface</tissue>
    </source>
</reference>
<protein>
    <submittedName>
        <fullName evidence="1">Uncharacterized protein</fullName>
    </submittedName>
</protein>
<name>A0A0A9A1G5_ARUDO</name>
<dbReference type="AlphaFoldDB" id="A0A0A9A1G5"/>
<reference evidence="1" key="2">
    <citation type="journal article" date="2015" name="Data Brief">
        <title>Shoot transcriptome of the giant reed, Arundo donax.</title>
        <authorList>
            <person name="Barrero R.A."/>
            <person name="Guerrero F.D."/>
            <person name="Moolhuijzen P."/>
            <person name="Goolsby J.A."/>
            <person name="Tidwell J."/>
            <person name="Bellgard S.E."/>
            <person name="Bellgard M.I."/>
        </authorList>
    </citation>
    <scope>NUCLEOTIDE SEQUENCE</scope>
    <source>
        <tissue evidence="1">Shoot tissue taken approximately 20 cm above the soil surface</tissue>
    </source>
</reference>
<organism evidence="1">
    <name type="scientific">Arundo donax</name>
    <name type="common">Giant reed</name>
    <name type="synonym">Donax arundinaceus</name>
    <dbReference type="NCBI Taxonomy" id="35708"/>
    <lineage>
        <taxon>Eukaryota</taxon>
        <taxon>Viridiplantae</taxon>
        <taxon>Streptophyta</taxon>
        <taxon>Embryophyta</taxon>
        <taxon>Tracheophyta</taxon>
        <taxon>Spermatophyta</taxon>
        <taxon>Magnoliopsida</taxon>
        <taxon>Liliopsida</taxon>
        <taxon>Poales</taxon>
        <taxon>Poaceae</taxon>
        <taxon>PACMAD clade</taxon>
        <taxon>Arundinoideae</taxon>
        <taxon>Arundineae</taxon>
        <taxon>Arundo</taxon>
    </lineage>
</organism>
<evidence type="ECO:0000313" key="1">
    <source>
        <dbReference type="EMBL" id="JAD44926.1"/>
    </source>
</evidence>
<proteinExistence type="predicted"/>
<sequence>MFSLFVERQNVSQQMQAAKLIHQQNFRILPFSFWSVHYSVLPFQSSNFTPFICV</sequence>